<sequence length="158" mass="17216">MEENGLPASGDGEEAYSAVVLLSSAYDFPFCFPFVSVMMKVTAFCLGSSFSDLQEAIKKTVTLTLVFWVFCLSLSLFFSVCSLFFCFSGFPFFCSLIFSPHILASTTARSLSKSLFNILAVSLGESSFSDPSKSHLRPDPPPSSFLDNCPPLSSLCLF</sequence>
<organism evidence="1 2">
    <name type="scientific">Populus trichocarpa</name>
    <name type="common">Western balsam poplar</name>
    <name type="synonym">Populus balsamifera subsp. trichocarpa</name>
    <dbReference type="NCBI Taxonomy" id="3694"/>
    <lineage>
        <taxon>Eukaryota</taxon>
        <taxon>Viridiplantae</taxon>
        <taxon>Streptophyta</taxon>
        <taxon>Embryophyta</taxon>
        <taxon>Tracheophyta</taxon>
        <taxon>Spermatophyta</taxon>
        <taxon>Magnoliopsida</taxon>
        <taxon>eudicotyledons</taxon>
        <taxon>Gunneridae</taxon>
        <taxon>Pentapetalae</taxon>
        <taxon>rosids</taxon>
        <taxon>fabids</taxon>
        <taxon>Malpighiales</taxon>
        <taxon>Salicaceae</taxon>
        <taxon>Saliceae</taxon>
        <taxon>Populus</taxon>
    </lineage>
</organism>
<proteinExistence type="predicted"/>
<comment type="caution">
    <text evidence="1">The sequence shown here is derived from an EMBL/GenBank/DDBJ whole genome shotgun (WGS) entry which is preliminary data.</text>
</comment>
<dbReference type="EMBL" id="CM009297">
    <property type="protein sequence ID" value="KAI9390747.1"/>
    <property type="molecule type" value="Genomic_DNA"/>
</dbReference>
<evidence type="ECO:0000313" key="1">
    <source>
        <dbReference type="EMBL" id="KAI9390747.1"/>
    </source>
</evidence>
<name>A0ACC0SNE9_POPTR</name>
<protein>
    <submittedName>
        <fullName evidence="1">Uncharacterized protein</fullName>
    </submittedName>
</protein>
<reference evidence="1 2" key="1">
    <citation type="journal article" date="2006" name="Science">
        <title>The genome of black cottonwood, Populus trichocarpa (Torr. &amp; Gray).</title>
        <authorList>
            <person name="Tuskan G.A."/>
            <person name="Difazio S."/>
            <person name="Jansson S."/>
            <person name="Bohlmann J."/>
            <person name="Grigoriev I."/>
            <person name="Hellsten U."/>
            <person name="Putnam N."/>
            <person name="Ralph S."/>
            <person name="Rombauts S."/>
            <person name="Salamov A."/>
            <person name="Schein J."/>
            <person name="Sterck L."/>
            <person name="Aerts A."/>
            <person name="Bhalerao R.R."/>
            <person name="Bhalerao R.P."/>
            <person name="Blaudez D."/>
            <person name="Boerjan W."/>
            <person name="Brun A."/>
            <person name="Brunner A."/>
            <person name="Busov V."/>
            <person name="Campbell M."/>
            <person name="Carlson J."/>
            <person name="Chalot M."/>
            <person name="Chapman J."/>
            <person name="Chen G.L."/>
            <person name="Cooper D."/>
            <person name="Coutinho P.M."/>
            <person name="Couturier J."/>
            <person name="Covert S."/>
            <person name="Cronk Q."/>
            <person name="Cunningham R."/>
            <person name="Davis J."/>
            <person name="Degroeve S."/>
            <person name="Dejardin A."/>
            <person name="Depamphilis C."/>
            <person name="Detter J."/>
            <person name="Dirks B."/>
            <person name="Dubchak I."/>
            <person name="Duplessis S."/>
            <person name="Ehlting J."/>
            <person name="Ellis B."/>
            <person name="Gendler K."/>
            <person name="Goodstein D."/>
            <person name="Gribskov M."/>
            <person name="Grimwood J."/>
            <person name="Groover A."/>
            <person name="Gunter L."/>
            <person name="Hamberger B."/>
            <person name="Heinze B."/>
            <person name="Helariutta Y."/>
            <person name="Henrissat B."/>
            <person name="Holligan D."/>
            <person name="Holt R."/>
            <person name="Huang W."/>
            <person name="Islam-Faridi N."/>
            <person name="Jones S."/>
            <person name="Jones-Rhoades M."/>
            <person name="Jorgensen R."/>
            <person name="Joshi C."/>
            <person name="Kangasjarvi J."/>
            <person name="Karlsson J."/>
            <person name="Kelleher C."/>
            <person name="Kirkpatrick R."/>
            <person name="Kirst M."/>
            <person name="Kohler A."/>
            <person name="Kalluri U."/>
            <person name="Larimer F."/>
            <person name="Leebens-Mack J."/>
            <person name="Leple J.C."/>
            <person name="Locascio P."/>
            <person name="Lou Y."/>
            <person name="Lucas S."/>
            <person name="Martin F."/>
            <person name="Montanini B."/>
            <person name="Napoli C."/>
            <person name="Nelson D.R."/>
            <person name="Nelson C."/>
            <person name="Nieminen K."/>
            <person name="Nilsson O."/>
            <person name="Pereda V."/>
            <person name="Peter G."/>
            <person name="Philippe R."/>
            <person name="Pilate G."/>
            <person name="Poliakov A."/>
            <person name="Razumovskaya J."/>
            <person name="Richardson P."/>
            <person name="Rinaldi C."/>
            <person name="Ritland K."/>
            <person name="Rouze P."/>
            <person name="Ryaboy D."/>
            <person name="Schmutz J."/>
            <person name="Schrader J."/>
            <person name="Segerman B."/>
            <person name="Shin H."/>
            <person name="Siddiqui A."/>
            <person name="Sterky F."/>
            <person name="Terry A."/>
            <person name="Tsai C.J."/>
            <person name="Uberbacher E."/>
            <person name="Unneberg P."/>
            <person name="Vahala J."/>
            <person name="Wall K."/>
            <person name="Wessler S."/>
            <person name="Yang G."/>
            <person name="Yin T."/>
            <person name="Douglas C."/>
            <person name="Marra M."/>
            <person name="Sandberg G."/>
            <person name="Van de Peer Y."/>
            <person name="Rokhsar D."/>
        </authorList>
    </citation>
    <scope>NUCLEOTIDE SEQUENCE [LARGE SCALE GENOMIC DNA]</scope>
    <source>
        <strain evidence="2">cv. Nisqually</strain>
    </source>
</reference>
<dbReference type="Proteomes" id="UP000006729">
    <property type="component" value="Chromosome 8"/>
</dbReference>
<accession>A0ACC0SNE9</accession>
<keyword evidence="2" id="KW-1185">Reference proteome</keyword>
<evidence type="ECO:0000313" key="2">
    <source>
        <dbReference type="Proteomes" id="UP000006729"/>
    </source>
</evidence>
<gene>
    <name evidence="1" type="ORF">POPTR_008G224084v4</name>
</gene>